<dbReference type="AlphaFoldDB" id="A0A5P2AKV4"/>
<evidence type="ECO:0000313" key="3">
    <source>
        <dbReference type="Proteomes" id="UP000324106"/>
    </source>
</evidence>
<evidence type="ECO:0000313" key="2">
    <source>
        <dbReference type="EMBL" id="QES18646.1"/>
    </source>
</evidence>
<feature type="region of interest" description="Disordered" evidence="1">
    <location>
        <begin position="1"/>
        <end position="23"/>
    </location>
</feature>
<dbReference type="OrthoDB" id="3611744at2"/>
<organism evidence="2 3">
    <name type="scientific">Streptomyces venezuelae</name>
    <dbReference type="NCBI Taxonomy" id="54571"/>
    <lineage>
        <taxon>Bacteria</taxon>
        <taxon>Bacillati</taxon>
        <taxon>Actinomycetota</taxon>
        <taxon>Actinomycetes</taxon>
        <taxon>Kitasatosporales</taxon>
        <taxon>Streptomycetaceae</taxon>
        <taxon>Streptomyces</taxon>
    </lineage>
</organism>
<name>A0A5P2AKV4_STRVZ</name>
<accession>A0A5P2AKV4</accession>
<evidence type="ECO:0008006" key="4">
    <source>
        <dbReference type="Google" id="ProtNLM"/>
    </source>
</evidence>
<dbReference type="EMBL" id="CP029194">
    <property type="protein sequence ID" value="QES18646.1"/>
    <property type="molecule type" value="Genomic_DNA"/>
</dbReference>
<dbReference type="InterPro" id="IPR014985">
    <property type="entry name" value="WbqC"/>
</dbReference>
<proteinExistence type="predicted"/>
<dbReference type="Proteomes" id="UP000324106">
    <property type="component" value="Chromosome"/>
</dbReference>
<dbReference type="Pfam" id="PF08889">
    <property type="entry name" value="WbqC"/>
    <property type="match status" value="1"/>
</dbReference>
<protein>
    <recommendedName>
        <fullName evidence="4">WbqC family protein</fullName>
    </recommendedName>
</protein>
<evidence type="ECO:0000256" key="1">
    <source>
        <dbReference type="SAM" id="MobiDB-lite"/>
    </source>
</evidence>
<gene>
    <name evidence="2" type="ORF">DEJ46_05740</name>
</gene>
<sequence length="265" mass="29560">MPRTSPSSTPASPADSSALDKPPSGGLCAIHQPNFFPRLSTLAKIFAADYWIVLDDVQFARRDYQHRARLGSTSDPVQHQWLSIPTHLPRGRSTLMREAVLADPERSRRRVMLLLAQHYGDCPDWPLFRHALESVLLRFRRAGRTADVAEESTRMLLRLLGWRGRVLHSSRLPARAERSQRLADLTAVTGASGYLCGTGGMRYLEFAPFAARGVDVLPFSTSTAGIWEHGREVSAVRPIMTYGLRAVSEELQAVASRHEMTTRCV</sequence>
<reference evidence="2 3" key="1">
    <citation type="submission" date="2018-05" db="EMBL/GenBank/DDBJ databases">
        <title>Streptomyces venezuelae.</title>
        <authorList>
            <person name="Kim W."/>
            <person name="Lee N."/>
            <person name="Cho B.-K."/>
        </authorList>
    </citation>
    <scope>NUCLEOTIDE SEQUENCE [LARGE SCALE GENOMIC DNA]</scope>
    <source>
        <strain evidence="2 3">ATCC 15068</strain>
    </source>
</reference>